<dbReference type="GO" id="GO:0016887">
    <property type="term" value="F:ATP hydrolysis activity"/>
    <property type="evidence" value="ECO:0007669"/>
    <property type="project" value="InterPro"/>
</dbReference>
<keyword evidence="1" id="KW-0813">Transport</keyword>
<dbReference type="PROSITE" id="PS00211">
    <property type="entry name" value="ABC_TRANSPORTER_1"/>
    <property type="match status" value="1"/>
</dbReference>
<gene>
    <name evidence="12" type="primary">modC</name>
    <name evidence="12" type="ORF">EY643_00520</name>
</gene>
<dbReference type="NCBIfam" id="TIGR02142">
    <property type="entry name" value="modC_ABC"/>
    <property type="match status" value="1"/>
</dbReference>
<keyword evidence="2" id="KW-1003">Cell membrane</keyword>
<evidence type="ECO:0000259" key="10">
    <source>
        <dbReference type="PROSITE" id="PS50893"/>
    </source>
</evidence>
<protein>
    <submittedName>
        <fullName evidence="12">Molybdenum ABC transporter ATP-binding protein</fullName>
    </submittedName>
</protein>
<dbReference type="Pfam" id="PF00005">
    <property type="entry name" value="ABC_tran"/>
    <property type="match status" value="1"/>
</dbReference>
<evidence type="ECO:0000256" key="7">
    <source>
        <dbReference type="ARBA" id="ARBA00022967"/>
    </source>
</evidence>
<dbReference type="PROSITE" id="PS51866">
    <property type="entry name" value="MOP"/>
    <property type="match status" value="1"/>
</dbReference>
<dbReference type="OrthoDB" id="9802264at2"/>
<organism evidence="12 13">
    <name type="scientific">Halioglobus maricola</name>
    <dbReference type="NCBI Taxonomy" id="2601894"/>
    <lineage>
        <taxon>Bacteria</taxon>
        <taxon>Pseudomonadati</taxon>
        <taxon>Pseudomonadota</taxon>
        <taxon>Gammaproteobacteria</taxon>
        <taxon>Cellvibrionales</taxon>
        <taxon>Halieaceae</taxon>
        <taxon>Halioglobus</taxon>
    </lineage>
</organism>
<dbReference type="AlphaFoldDB" id="A0A5P9NEU4"/>
<keyword evidence="3 9" id="KW-0500">Molybdenum</keyword>
<reference evidence="12 13" key="1">
    <citation type="submission" date="2019-02" db="EMBL/GenBank/DDBJ databases">
        <authorList>
            <person name="Li S.-H."/>
        </authorList>
    </citation>
    <scope>NUCLEOTIDE SEQUENCE [LARGE SCALE GENOMIC DNA]</scope>
    <source>
        <strain evidence="12 13">IMCC14385</strain>
    </source>
</reference>
<dbReference type="SUPFAM" id="SSF50331">
    <property type="entry name" value="MOP-like"/>
    <property type="match status" value="1"/>
</dbReference>
<keyword evidence="5" id="KW-0547">Nucleotide-binding</keyword>
<proteinExistence type="predicted"/>
<evidence type="ECO:0000256" key="9">
    <source>
        <dbReference type="PROSITE-ProRule" id="PRU01213"/>
    </source>
</evidence>
<dbReference type="PANTHER" id="PTHR43514">
    <property type="entry name" value="ABC TRANSPORTER I FAMILY MEMBER 10"/>
    <property type="match status" value="1"/>
</dbReference>
<dbReference type="InterPro" id="IPR004606">
    <property type="entry name" value="Mop_domain"/>
</dbReference>
<sequence>MLLLDLRCGGENGFELALQTALPGEGVTAIYGPSGSGKSTLLDCIAGLRSAEAGSEIRFGDKVWQNSDSSLPPWQRNIGYVFQDARLFPQLSVEGNLDYAAQRARSKASVERAALVEWLALGPLLKQMPDTLSAGQRQRVAIGRALSGAPDLLLLDEPLANLDQAASLECLGLLQTIADRLELPILYVSHDIEEVGSLADHVLLLENGRAIAQGPFLELASRLDNQLSHEAKAAAILLGQISGHDSSYGLTEIEVAGQRLLVNHLNQAIGSQRRVRIPARDVSVCRTRAQDSSILNILPVTVTEIESCSDARLLLRLALGSQFLLARITRKSAEALELKVGDEVFAQIKSAALLSEATP</sequence>
<dbReference type="SMART" id="SM00382">
    <property type="entry name" value="AAA"/>
    <property type="match status" value="1"/>
</dbReference>
<dbReference type="Gene3D" id="3.40.50.300">
    <property type="entry name" value="P-loop containing nucleotide triphosphate hydrolases"/>
    <property type="match status" value="1"/>
</dbReference>
<dbReference type="Proteomes" id="UP000326287">
    <property type="component" value="Chromosome"/>
</dbReference>
<evidence type="ECO:0000256" key="8">
    <source>
        <dbReference type="ARBA" id="ARBA00023136"/>
    </source>
</evidence>
<dbReference type="SUPFAM" id="SSF52540">
    <property type="entry name" value="P-loop containing nucleoside triphosphate hydrolases"/>
    <property type="match status" value="1"/>
</dbReference>
<dbReference type="EMBL" id="CP036422">
    <property type="protein sequence ID" value="QFU74250.1"/>
    <property type="molecule type" value="Genomic_DNA"/>
</dbReference>
<keyword evidence="8" id="KW-0472">Membrane</keyword>
<dbReference type="InterPro" id="IPR003593">
    <property type="entry name" value="AAA+_ATPase"/>
</dbReference>
<dbReference type="InterPro" id="IPR017871">
    <property type="entry name" value="ABC_transporter-like_CS"/>
</dbReference>
<dbReference type="KEGG" id="halc:EY643_00520"/>
<dbReference type="GO" id="GO:0140359">
    <property type="term" value="F:ABC-type transporter activity"/>
    <property type="evidence" value="ECO:0007669"/>
    <property type="project" value="InterPro"/>
</dbReference>
<dbReference type="RefSeq" id="WP_152660362.1">
    <property type="nucleotide sequence ID" value="NZ_CP036422.1"/>
</dbReference>
<dbReference type="Pfam" id="PF03459">
    <property type="entry name" value="TOBE"/>
    <property type="match status" value="1"/>
</dbReference>
<dbReference type="InterPro" id="IPR008995">
    <property type="entry name" value="Mo/tungstate-bd_C_term_dom"/>
</dbReference>
<evidence type="ECO:0000256" key="2">
    <source>
        <dbReference type="ARBA" id="ARBA00022475"/>
    </source>
</evidence>
<dbReference type="InterPro" id="IPR050334">
    <property type="entry name" value="Molybdenum_import_ModC"/>
</dbReference>
<dbReference type="GO" id="GO:0005524">
    <property type="term" value="F:ATP binding"/>
    <property type="evidence" value="ECO:0007669"/>
    <property type="project" value="UniProtKB-KW"/>
</dbReference>
<dbReference type="InterPro" id="IPR011868">
    <property type="entry name" value="ModC_ABC_ATP-bd"/>
</dbReference>
<dbReference type="Gene3D" id="2.40.50.100">
    <property type="match status" value="1"/>
</dbReference>
<feature type="domain" description="ABC transporter" evidence="10">
    <location>
        <begin position="1"/>
        <end position="232"/>
    </location>
</feature>
<dbReference type="PROSITE" id="PS50893">
    <property type="entry name" value="ABC_TRANSPORTER_2"/>
    <property type="match status" value="1"/>
</dbReference>
<dbReference type="PANTHER" id="PTHR43514:SF10">
    <property type="entry name" value="MOLYBDENUM IMPORT ATP-BINDING PROTEIN MODC 2"/>
    <property type="match status" value="1"/>
</dbReference>
<evidence type="ECO:0000256" key="4">
    <source>
        <dbReference type="ARBA" id="ARBA00022519"/>
    </source>
</evidence>
<keyword evidence="6 12" id="KW-0067">ATP-binding</keyword>
<evidence type="ECO:0000313" key="13">
    <source>
        <dbReference type="Proteomes" id="UP000326287"/>
    </source>
</evidence>
<keyword evidence="4" id="KW-0997">Cell inner membrane</keyword>
<evidence type="ECO:0000256" key="1">
    <source>
        <dbReference type="ARBA" id="ARBA00022448"/>
    </source>
</evidence>
<dbReference type="GO" id="GO:0016020">
    <property type="term" value="C:membrane"/>
    <property type="evidence" value="ECO:0007669"/>
    <property type="project" value="InterPro"/>
</dbReference>
<accession>A0A5P9NEU4</accession>
<evidence type="ECO:0000313" key="12">
    <source>
        <dbReference type="EMBL" id="QFU74250.1"/>
    </source>
</evidence>
<keyword evidence="13" id="KW-1185">Reference proteome</keyword>
<evidence type="ECO:0000259" key="11">
    <source>
        <dbReference type="PROSITE" id="PS51866"/>
    </source>
</evidence>
<evidence type="ECO:0000256" key="3">
    <source>
        <dbReference type="ARBA" id="ARBA00022505"/>
    </source>
</evidence>
<dbReference type="InterPro" id="IPR003439">
    <property type="entry name" value="ABC_transporter-like_ATP-bd"/>
</dbReference>
<keyword evidence="7" id="KW-1278">Translocase</keyword>
<evidence type="ECO:0000256" key="5">
    <source>
        <dbReference type="ARBA" id="ARBA00022741"/>
    </source>
</evidence>
<dbReference type="InterPro" id="IPR005116">
    <property type="entry name" value="Transp-assoc_OB_typ1"/>
</dbReference>
<feature type="domain" description="Mop" evidence="11">
    <location>
        <begin position="291"/>
        <end position="357"/>
    </location>
</feature>
<dbReference type="GO" id="GO:0015098">
    <property type="term" value="F:molybdate ion transmembrane transporter activity"/>
    <property type="evidence" value="ECO:0007669"/>
    <property type="project" value="InterPro"/>
</dbReference>
<name>A0A5P9NEU4_9GAMM</name>
<evidence type="ECO:0000256" key="6">
    <source>
        <dbReference type="ARBA" id="ARBA00022840"/>
    </source>
</evidence>
<dbReference type="InterPro" id="IPR027417">
    <property type="entry name" value="P-loop_NTPase"/>
</dbReference>